<accession>T0QA22</accession>
<dbReference type="RefSeq" id="XP_008616203.1">
    <property type="nucleotide sequence ID" value="XM_008617981.1"/>
</dbReference>
<sequence length="604" mass="67481">MASTAAVTGLEALLASDSEWRNIQAVVKSTFETVARILSSHAVLLETLDARLDRLVDAHTPPIASAISQHDFAQLQNDVRKCLKRAVTSSDLETRVAAAVDQMKRRMDHAVGPLQEANALTTKLLMDRAHDSFVTRADLDAASTSVARAAKASASAAIAEAEQRLGKLVAHQQQTESKDHVRKSQLHELFAFKATIEPEVHALAKRLPELVHAQAAWQTEVQREFHRQKTQRDDALTKVIAECQTHLRQRAMASDVKLVLAGKVDRSELHDVRHETVLEKEALDTRLHELDETLQRTVSQLKVEFGQILEKKCAKSDVVKIFARKVNQDDVQAWLAAKVSHDELREVCTELLHATTKQTNDMQGEMRDELESLRTKVETRAKELHEHIAESIQTLQHQVRLMDGWKLSVDDLHTQLVTKMGIKDTCTLLDTKCNIADVNDALASLQETLRSKADEGDVKALGDDLSGLRRQMRGELCLGRWIWKHGRPSEVQTIQWNIQIVNTSPDIFVWEKGADAITLELPGLYMLQAGFFTDYNPTIHIVVNGEPALVVPSSKNDGRRLRHSAGNVAGVSVCEFLALPPRARLTISYDIDERAQACLTLRKL</sequence>
<dbReference type="SUPFAM" id="SSF58113">
    <property type="entry name" value="Apolipoprotein A-I"/>
    <property type="match status" value="1"/>
</dbReference>
<dbReference type="AlphaFoldDB" id="T0QA22"/>
<dbReference type="InParanoid" id="T0QA22"/>
<evidence type="ECO:0000313" key="2">
    <source>
        <dbReference type="Proteomes" id="UP000030762"/>
    </source>
</evidence>
<evidence type="ECO:0000313" key="1">
    <source>
        <dbReference type="EMBL" id="EQC30350.1"/>
    </source>
</evidence>
<gene>
    <name evidence="1" type="ORF">SDRG_11927</name>
</gene>
<proteinExistence type="predicted"/>
<organism evidence="1 2">
    <name type="scientific">Saprolegnia diclina (strain VS20)</name>
    <dbReference type="NCBI Taxonomy" id="1156394"/>
    <lineage>
        <taxon>Eukaryota</taxon>
        <taxon>Sar</taxon>
        <taxon>Stramenopiles</taxon>
        <taxon>Oomycota</taxon>
        <taxon>Saprolegniomycetes</taxon>
        <taxon>Saprolegniales</taxon>
        <taxon>Saprolegniaceae</taxon>
        <taxon>Saprolegnia</taxon>
    </lineage>
</organism>
<dbReference type="Proteomes" id="UP000030762">
    <property type="component" value="Unassembled WGS sequence"/>
</dbReference>
<dbReference type="STRING" id="1156394.T0QA22"/>
<dbReference type="VEuPathDB" id="FungiDB:SDRG_11927"/>
<dbReference type="OrthoDB" id="65833at2759"/>
<dbReference type="PANTHER" id="PTHR40131:SF1">
    <property type="entry name" value="C1Q DOMAIN-CONTAINING PROTEIN"/>
    <property type="match status" value="1"/>
</dbReference>
<dbReference type="EMBL" id="JH767176">
    <property type="protein sequence ID" value="EQC30350.1"/>
    <property type="molecule type" value="Genomic_DNA"/>
</dbReference>
<keyword evidence="2" id="KW-1185">Reference proteome</keyword>
<protein>
    <submittedName>
        <fullName evidence="1">Uncharacterized protein</fullName>
    </submittedName>
</protein>
<name>T0QA22_SAPDV</name>
<dbReference type="GeneID" id="19952654"/>
<dbReference type="PANTHER" id="PTHR40131">
    <property type="entry name" value="C1Q DOMAIN-CONTAINING PROTEIN"/>
    <property type="match status" value="1"/>
</dbReference>
<dbReference type="Gene3D" id="1.20.120.20">
    <property type="entry name" value="Apolipoprotein"/>
    <property type="match status" value="1"/>
</dbReference>
<dbReference type="eggNOG" id="ENOG502S2UU">
    <property type="taxonomic scope" value="Eukaryota"/>
</dbReference>
<dbReference type="OMA" id="EASHEHK"/>
<reference evidence="1 2" key="1">
    <citation type="submission" date="2012-04" db="EMBL/GenBank/DDBJ databases">
        <title>The Genome Sequence of Saprolegnia declina VS20.</title>
        <authorList>
            <consortium name="The Broad Institute Genome Sequencing Platform"/>
            <person name="Russ C."/>
            <person name="Nusbaum C."/>
            <person name="Tyler B."/>
            <person name="van West P."/>
            <person name="Dieguez-Uribeondo J."/>
            <person name="de Bruijn I."/>
            <person name="Tripathy S."/>
            <person name="Jiang R."/>
            <person name="Young S.K."/>
            <person name="Zeng Q."/>
            <person name="Gargeya S."/>
            <person name="Fitzgerald M."/>
            <person name="Haas B."/>
            <person name="Abouelleil A."/>
            <person name="Alvarado L."/>
            <person name="Arachchi H.M."/>
            <person name="Berlin A."/>
            <person name="Chapman S.B."/>
            <person name="Goldberg J."/>
            <person name="Griggs A."/>
            <person name="Gujja S."/>
            <person name="Hansen M."/>
            <person name="Howarth C."/>
            <person name="Imamovic A."/>
            <person name="Larimer J."/>
            <person name="McCowen C."/>
            <person name="Montmayeur A."/>
            <person name="Murphy C."/>
            <person name="Neiman D."/>
            <person name="Pearson M."/>
            <person name="Priest M."/>
            <person name="Roberts A."/>
            <person name="Saif S."/>
            <person name="Shea T."/>
            <person name="Sisk P."/>
            <person name="Sykes S."/>
            <person name="Wortman J."/>
            <person name="Nusbaum C."/>
            <person name="Birren B."/>
        </authorList>
    </citation>
    <scope>NUCLEOTIDE SEQUENCE [LARGE SCALE GENOMIC DNA]</scope>
    <source>
        <strain evidence="1 2">VS20</strain>
    </source>
</reference>